<dbReference type="InterPro" id="IPR015946">
    <property type="entry name" value="KH_dom-like_a/b"/>
</dbReference>
<dbReference type="PANTHER" id="PTHR35800:SF1">
    <property type="entry name" value="RNA-BINDING PROTEIN KHPB"/>
    <property type="match status" value="1"/>
</dbReference>
<dbReference type="Pfam" id="PF13083">
    <property type="entry name" value="KH_KhpA-B"/>
    <property type="match status" value="1"/>
</dbReference>
<gene>
    <name evidence="2" type="ORF">LEA_03979</name>
</gene>
<sequence>MKETNEYEKTASYIAEIVKGLGLPECSVKTFADDEEIVFELDCGDDYGIVIGRRGETLDAIQYLARMVANRGVSGYKRVSINIGNYREKRKGALVSLAKKDAARAVRTGRNITLEPMNPYERRIIH</sequence>
<protein>
    <submittedName>
        <fullName evidence="2">Binding R3H domain protein</fullName>
    </submittedName>
</protein>
<dbReference type="InterPro" id="IPR039247">
    <property type="entry name" value="KhpB"/>
</dbReference>
<dbReference type="PANTHER" id="PTHR35800">
    <property type="entry name" value="PROTEIN JAG"/>
    <property type="match status" value="1"/>
</dbReference>
<feature type="domain" description="R3H" evidence="1">
    <location>
        <begin position="88"/>
        <end position="126"/>
    </location>
</feature>
<dbReference type="PROSITE" id="PS51061">
    <property type="entry name" value="R3H"/>
    <property type="match status" value="1"/>
</dbReference>
<dbReference type="Gene3D" id="3.30.300.20">
    <property type="match status" value="1"/>
</dbReference>
<dbReference type="Pfam" id="PF01424">
    <property type="entry name" value="R3H"/>
    <property type="match status" value="1"/>
</dbReference>
<dbReference type="Gene3D" id="3.30.1370.50">
    <property type="entry name" value="R3H-like domain"/>
    <property type="match status" value="1"/>
</dbReference>
<name>K1UHN9_9ZZZZ</name>
<dbReference type="InterPro" id="IPR038008">
    <property type="entry name" value="Jag_KH"/>
</dbReference>
<comment type="caution">
    <text evidence="2">The sequence shown here is derived from an EMBL/GenBank/DDBJ whole genome shotgun (WGS) entry which is preliminary data.</text>
</comment>
<feature type="non-terminal residue" evidence="2">
    <location>
        <position position="126"/>
    </location>
</feature>
<dbReference type="EMBL" id="AJWY01002634">
    <property type="protein sequence ID" value="EKC77805.1"/>
    <property type="molecule type" value="Genomic_DNA"/>
</dbReference>
<dbReference type="CDD" id="cd02414">
    <property type="entry name" value="KH-II_Jag"/>
    <property type="match status" value="1"/>
</dbReference>
<proteinExistence type="predicted"/>
<dbReference type="AlphaFoldDB" id="K1UHN9"/>
<dbReference type="GO" id="GO:0003723">
    <property type="term" value="F:RNA binding"/>
    <property type="evidence" value="ECO:0007669"/>
    <property type="project" value="InterPro"/>
</dbReference>
<dbReference type="InterPro" id="IPR036867">
    <property type="entry name" value="R3H_dom_sf"/>
</dbReference>
<evidence type="ECO:0000259" key="1">
    <source>
        <dbReference type="PROSITE" id="PS51061"/>
    </source>
</evidence>
<accession>K1UHN9</accession>
<evidence type="ECO:0000313" key="2">
    <source>
        <dbReference type="EMBL" id="EKC77805.1"/>
    </source>
</evidence>
<organism evidence="2">
    <name type="scientific">human gut metagenome</name>
    <dbReference type="NCBI Taxonomy" id="408170"/>
    <lineage>
        <taxon>unclassified sequences</taxon>
        <taxon>metagenomes</taxon>
        <taxon>organismal metagenomes</taxon>
    </lineage>
</organism>
<reference evidence="2" key="1">
    <citation type="journal article" date="2013" name="Environ. Microbiol.">
        <title>Microbiota from the distal guts of lean and obese adolescents exhibit partial functional redundancy besides clear differences in community structure.</title>
        <authorList>
            <person name="Ferrer M."/>
            <person name="Ruiz A."/>
            <person name="Lanza F."/>
            <person name="Haange S.B."/>
            <person name="Oberbach A."/>
            <person name="Till H."/>
            <person name="Bargiela R."/>
            <person name="Campoy C."/>
            <person name="Segura M.T."/>
            <person name="Richter M."/>
            <person name="von Bergen M."/>
            <person name="Seifert J."/>
            <person name="Suarez A."/>
        </authorList>
    </citation>
    <scope>NUCLEOTIDE SEQUENCE</scope>
</reference>
<dbReference type="InterPro" id="IPR001374">
    <property type="entry name" value="R3H_dom"/>
</dbReference>